<evidence type="ECO:0000313" key="3">
    <source>
        <dbReference type="Proteomes" id="UP000554482"/>
    </source>
</evidence>
<dbReference type="PANTHER" id="PTHR48258">
    <property type="entry name" value="DUF4218 DOMAIN-CONTAINING PROTEIN-RELATED"/>
    <property type="match status" value="1"/>
</dbReference>
<name>A0A7J6W0E8_THATH</name>
<dbReference type="OrthoDB" id="1100107at2759"/>
<dbReference type="InterPro" id="IPR025452">
    <property type="entry name" value="DUF4218"/>
</dbReference>
<evidence type="ECO:0000313" key="2">
    <source>
        <dbReference type="EMBL" id="KAF5190238.1"/>
    </source>
</evidence>
<organism evidence="2 3">
    <name type="scientific">Thalictrum thalictroides</name>
    <name type="common">Rue-anemone</name>
    <name type="synonym">Anemone thalictroides</name>
    <dbReference type="NCBI Taxonomy" id="46969"/>
    <lineage>
        <taxon>Eukaryota</taxon>
        <taxon>Viridiplantae</taxon>
        <taxon>Streptophyta</taxon>
        <taxon>Embryophyta</taxon>
        <taxon>Tracheophyta</taxon>
        <taxon>Spermatophyta</taxon>
        <taxon>Magnoliopsida</taxon>
        <taxon>Ranunculales</taxon>
        <taxon>Ranunculaceae</taxon>
        <taxon>Thalictroideae</taxon>
        <taxon>Thalictrum</taxon>
    </lineage>
</organism>
<proteinExistence type="predicted"/>
<sequence>QPASKMWKKRSIFFDLPYWEHLLLRHNLDVMHIEKNVYESIIGTILHVPGKSKDRLKSRKDLQEMGIRHDLHPKPEGKKIYLPPAPYTLSKKEKSIFLKRLMDLKLPDGYSSNIRKLASMEEFKISGLKSHDYHVLMQQLLCVALRGLLSKGARIAIFKLSAFYNELCQKVINKKKMKELEEEVVETLCLFERFFPPSFFDIMVHLTIHLAREARLCGPVYARWMYPFERYMKILKGNVRNKAKPEDIVHEYQELHLDELKLKDENLANNESLLLKRHADNFSTWLKEKVMADSSNVSETLKWLAFGPRQHTMSYSGYIINGQRFHRKRDDKSTQNSGVSLEATPMSGSNEKIFYYGVIKDIILLDYRGFYMPVFYCDWANIENVKFDDGFTLVNLHQGN</sequence>
<dbReference type="Proteomes" id="UP000554482">
    <property type="component" value="Unassembled WGS sequence"/>
</dbReference>
<comment type="caution">
    <text evidence="2">The sequence shown here is derived from an EMBL/GenBank/DDBJ whole genome shotgun (WGS) entry which is preliminary data.</text>
</comment>
<gene>
    <name evidence="2" type="ORF">FRX31_020175</name>
</gene>
<evidence type="ECO:0000259" key="1">
    <source>
        <dbReference type="Pfam" id="PF13960"/>
    </source>
</evidence>
<keyword evidence="3" id="KW-1185">Reference proteome</keyword>
<accession>A0A7J6W0E8</accession>
<feature type="non-terminal residue" evidence="2">
    <location>
        <position position="1"/>
    </location>
</feature>
<dbReference type="EMBL" id="JABWDY010024442">
    <property type="protein sequence ID" value="KAF5190238.1"/>
    <property type="molecule type" value="Genomic_DNA"/>
</dbReference>
<reference evidence="2 3" key="1">
    <citation type="submission" date="2020-06" db="EMBL/GenBank/DDBJ databases">
        <title>Transcriptomic and genomic resources for Thalictrum thalictroides and T. hernandezii: Facilitating candidate gene discovery in an emerging model plant lineage.</title>
        <authorList>
            <person name="Arias T."/>
            <person name="Riano-Pachon D.M."/>
            <person name="Di Stilio V.S."/>
        </authorList>
    </citation>
    <scope>NUCLEOTIDE SEQUENCE [LARGE SCALE GENOMIC DNA]</scope>
    <source>
        <strain evidence="3">cv. WT478/WT964</strain>
        <tissue evidence="2">Leaves</tissue>
    </source>
</reference>
<feature type="domain" description="DUF4218" evidence="1">
    <location>
        <begin position="167"/>
        <end position="251"/>
    </location>
</feature>
<dbReference type="Pfam" id="PF13960">
    <property type="entry name" value="DUF4218"/>
    <property type="match status" value="1"/>
</dbReference>
<dbReference type="AlphaFoldDB" id="A0A7J6W0E8"/>
<protein>
    <recommendedName>
        <fullName evidence="1">DUF4218 domain-containing protein</fullName>
    </recommendedName>
</protein>